<dbReference type="RefSeq" id="WP_004802455.1">
    <property type="nucleotide sequence ID" value="NZ_KB446647.1"/>
</dbReference>
<dbReference type="PATRIC" id="fig|999415.3.peg.900"/>
<accession>M2P918</accession>
<proteinExistence type="predicted"/>
<dbReference type="InterPro" id="IPR000994">
    <property type="entry name" value="Pept_M24"/>
</dbReference>
<dbReference type="STRING" id="999415.HMPREF9943_00894"/>
<evidence type="ECO:0000313" key="3">
    <source>
        <dbReference type="EMBL" id="EMD16852.1"/>
    </source>
</evidence>
<protein>
    <recommendedName>
        <fullName evidence="5">Peptidase M24 domain-containing protein</fullName>
    </recommendedName>
</protein>
<dbReference type="AlphaFoldDB" id="M2P918"/>
<dbReference type="Pfam" id="PF00557">
    <property type="entry name" value="Peptidase_M24"/>
    <property type="match status" value="1"/>
</dbReference>
<dbReference type="EMBL" id="AGEJ01000013">
    <property type="protein sequence ID" value="EMD16852.1"/>
    <property type="molecule type" value="Genomic_DNA"/>
</dbReference>
<dbReference type="SUPFAM" id="SSF53092">
    <property type="entry name" value="Creatinase/prolidase N-terminal domain"/>
    <property type="match status" value="1"/>
</dbReference>
<evidence type="ECO:0000259" key="1">
    <source>
        <dbReference type="Pfam" id="PF00557"/>
    </source>
</evidence>
<feature type="domain" description="Peptidase M24" evidence="1">
    <location>
        <begin position="140"/>
        <end position="341"/>
    </location>
</feature>
<evidence type="ECO:0008006" key="5">
    <source>
        <dbReference type="Google" id="ProtNLM"/>
    </source>
</evidence>
<comment type="caution">
    <text evidence="3">The sequence shown here is derived from an EMBL/GenBank/DDBJ whole genome shotgun (WGS) entry which is preliminary data.</text>
</comment>
<dbReference type="BioCyc" id="ECAT999415-HMP:GTTI-917-MONOMER"/>
<dbReference type="InterPro" id="IPR000587">
    <property type="entry name" value="Creatinase_N"/>
</dbReference>
<gene>
    <name evidence="3" type="ORF">HMPREF9943_00894</name>
</gene>
<dbReference type="InterPro" id="IPR050659">
    <property type="entry name" value="Peptidase_M24B"/>
</dbReference>
<dbReference type="CDD" id="cd01092">
    <property type="entry name" value="APP-like"/>
    <property type="match status" value="1"/>
</dbReference>
<feature type="domain" description="Creatinase N-terminal" evidence="2">
    <location>
        <begin position="6"/>
        <end position="131"/>
    </location>
</feature>
<dbReference type="InterPro" id="IPR036005">
    <property type="entry name" value="Creatinase/aminopeptidase-like"/>
</dbReference>
<dbReference type="Gene3D" id="3.40.350.10">
    <property type="entry name" value="Creatinase/prolidase N-terminal domain"/>
    <property type="match status" value="1"/>
</dbReference>
<dbReference type="PANTHER" id="PTHR46112">
    <property type="entry name" value="AMINOPEPTIDASE"/>
    <property type="match status" value="1"/>
</dbReference>
<reference evidence="3 4" key="1">
    <citation type="submission" date="2013-02" db="EMBL/GenBank/DDBJ databases">
        <title>The Genome Sequence of Lactobacillus catenaformis F0143.</title>
        <authorList>
            <consortium name="The Broad Institute Genome Sequencing Platform"/>
            <person name="Earl A."/>
            <person name="Ward D."/>
            <person name="Feldgarden M."/>
            <person name="Gevers D."/>
            <person name="Izard J."/>
            <person name="Blanton J.M."/>
            <person name="Mathney J."/>
            <person name="Dewhirst F.E."/>
            <person name="Young S.K."/>
            <person name="Zeng Q."/>
            <person name="Gargeya S."/>
            <person name="Fitzgerald M."/>
            <person name="Haas B."/>
            <person name="Abouelleil A."/>
            <person name="Alvarado L."/>
            <person name="Arachchi H.M."/>
            <person name="Berlin A."/>
            <person name="Chapman S.B."/>
            <person name="Gearin G."/>
            <person name="Goldberg J."/>
            <person name="Griggs A."/>
            <person name="Gujja S."/>
            <person name="Hansen M."/>
            <person name="Heiman D."/>
            <person name="Howarth C."/>
            <person name="Larimer J."/>
            <person name="Lui A."/>
            <person name="MacDonald P.J.P."/>
            <person name="McCowen C."/>
            <person name="Montmayeur A."/>
            <person name="Murphy C."/>
            <person name="Neiman D."/>
            <person name="Pearson M."/>
            <person name="Priest M."/>
            <person name="Roberts A."/>
            <person name="Saif S."/>
            <person name="Shea T."/>
            <person name="Sisk P."/>
            <person name="Stolte C."/>
            <person name="Sykes S."/>
            <person name="Wortman J."/>
            <person name="Nusbaum C."/>
            <person name="Birren B."/>
        </authorList>
    </citation>
    <scope>NUCLEOTIDE SEQUENCE [LARGE SCALE GENOMIC DNA]</scope>
    <source>
        <strain evidence="3 4">OT 569</strain>
    </source>
</reference>
<sequence length="359" mass="40869">MLHRNRIEKITDKMIKSGCDYLLITDPASIDYLLDYYNDPHERTYMMVLAKNHHHKLFLNKLFYLKEDLDLSIEWFSDTDDSLGMIADFIKEGKLIGVDKNMPARWLIPLMNTCQLSHFIVGSYILDEVRGIKDHEEQKLMIQSSKINDKAMDQMKHCLSLNYSEKEMEPLLLDTYLSMGASGHSFEPIFGYGKNGADPHHIGDDTHLKAGDSIIVDMGCIYKGYCSDMTRTFFYKEVSDKQREVYELVLKAQTAAEAAVRPGIKLKDIDQIARDIITEGGYGAEFNHRLGHFIGRLCHEAGEVSGSSEIIAKEGMIFSIEPGIYIKGEFGVRIEDLVMVTRDGCRVLNSYPKELTVID</sequence>
<dbReference type="PANTHER" id="PTHR46112:SF3">
    <property type="entry name" value="AMINOPEPTIDASE YPDF"/>
    <property type="match status" value="1"/>
</dbReference>
<dbReference type="eggNOG" id="COG0006">
    <property type="taxonomic scope" value="Bacteria"/>
</dbReference>
<dbReference type="SUPFAM" id="SSF55920">
    <property type="entry name" value="Creatinase/aminopeptidase"/>
    <property type="match status" value="1"/>
</dbReference>
<name>M2P918_9FIRM</name>
<dbReference type="Gene3D" id="3.90.230.10">
    <property type="entry name" value="Creatinase/methionine aminopeptidase superfamily"/>
    <property type="match status" value="1"/>
</dbReference>
<dbReference type="Pfam" id="PF01321">
    <property type="entry name" value="Creatinase_N"/>
    <property type="match status" value="1"/>
</dbReference>
<dbReference type="OrthoDB" id="9806388at2"/>
<evidence type="ECO:0000313" key="4">
    <source>
        <dbReference type="Proteomes" id="UP000011758"/>
    </source>
</evidence>
<dbReference type="InterPro" id="IPR029149">
    <property type="entry name" value="Creatin/AminoP/Spt16_N"/>
</dbReference>
<evidence type="ECO:0000259" key="2">
    <source>
        <dbReference type="Pfam" id="PF01321"/>
    </source>
</evidence>
<dbReference type="Proteomes" id="UP000011758">
    <property type="component" value="Unassembled WGS sequence"/>
</dbReference>
<keyword evidence="4" id="KW-1185">Reference proteome</keyword>
<organism evidence="3 4">
    <name type="scientific">Eggerthia catenaformis OT 569 = DSM 20559</name>
    <dbReference type="NCBI Taxonomy" id="999415"/>
    <lineage>
        <taxon>Bacteria</taxon>
        <taxon>Bacillati</taxon>
        <taxon>Bacillota</taxon>
        <taxon>Erysipelotrichia</taxon>
        <taxon>Erysipelotrichales</taxon>
        <taxon>Coprobacillaceae</taxon>
        <taxon>Eggerthia</taxon>
    </lineage>
</organism>